<gene>
    <name evidence="2" type="ORF">DILT_LOCUS12181</name>
</gene>
<evidence type="ECO:0008006" key="4">
    <source>
        <dbReference type="Google" id="ProtNLM"/>
    </source>
</evidence>
<proteinExistence type="predicted"/>
<dbReference type="EMBL" id="UYRU01065519">
    <property type="protein sequence ID" value="VDN16350.1"/>
    <property type="molecule type" value="Genomic_DNA"/>
</dbReference>
<evidence type="ECO:0000313" key="3">
    <source>
        <dbReference type="Proteomes" id="UP000281553"/>
    </source>
</evidence>
<sequence length="120" mass="12720">MTGFHTRCILCMPIKNGEGEVLAVAQVVNKLPPGSSLPSAADGKAVAAASGLSSSTSSELKEEEEEGKGEQQQASADYPVFTDHDVSVFKAYTAFCGIGLHHAQILWKSQLETKRSQVSP</sequence>
<dbReference type="OrthoDB" id="74705at2759"/>
<accession>A0A3P7LT25</accession>
<organism evidence="2 3">
    <name type="scientific">Dibothriocephalus latus</name>
    <name type="common">Fish tapeworm</name>
    <name type="synonym">Diphyllobothrium latum</name>
    <dbReference type="NCBI Taxonomy" id="60516"/>
    <lineage>
        <taxon>Eukaryota</taxon>
        <taxon>Metazoa</taxon>
        <taxon>Spiralia</taxon>
        <taxon>Lophotrochozoa</taxon>
        <taxon>Platyhelminthes</taxon>
        <taxon>Cestoda</taxon>
        <taxon>Eucestoda</taxon>
        <taxon>Diphyllobothriidea</taxon>
        <taxon>Diphyllobothriidae</taxon>
        <taxon>Dibothriocephalus</taxon>
    </lineage>
</organism>
<feature type="compositionally biased region" description="Low complexity" evidence="1">
    <location>
        <begin position="48"/>
        <end position="58"/>
    </location>
</feature>
<reference evidence="2 3" key="1">
    <citation type="submission" date="2018-11" db="EMBL/GenBank/DDBJ databases">
        <authorList>
            <consortium name="Pathogen Informatics"/>
        </authorList>
    </citation>
    <scope>NUCLEOTIDE SEQUENCE [LARGE SCALE GENOMIC DNA]</scope>
</reference>
<dbReference type="SUPFAM" id="SSF55781">
    <property type="entry name" value="GAF domain-like"/>
    <property type="match status" value="1"/>
</dbReference>
<feature type="region of interest" description="Disordered" evidence="1">
    <location>
        <begin position="48"/>
        <end position="78"/>
    </location>
</feature>
<dbReference type="AlphaFoldDB" id="A0A3P7LT25"/>
<evidence type="ECO:0000256" key="1">
    <source>
        <dbReference type="SAM" id="MobiDB-lite"/>
    </source>
</evidence>
<name>A0A3P7LT25_DIBLA</name>
<evidence type="ECO:0000313" key="2">
    <source>
        <dbReference type="EMBL" id="VDN16350.1"/>
    </source>
</evidence>
<keyword evidence="3" id="KW-1185">Reference proteome</keyword>
<dbReference type="Gene3D" id="3.30.450.40">
    <property type="match status" value="1"/>
</dbReference>
<dbReference type="Proteomes" id="UP000281553">
    <property type="component" value="Unassembled WGS sequence"/>
</dbReference>
<dbReference type="InterPro" id="IPR029016">
    <property type="entry name" value="GAF-like_dom_sf"/>
</dbReference>
<protein>
    <recommendedName>
        <fullName evidence="4">GAF domain-containing protein</fullName>
    </recommendedName>
</protein>